<dbReference type="GO" id="GO:0008270">
    <property type="term" value="F:zinc ion binding"/>
    <property type="evidence" value="ECO:0007669"/>
    <property type="project" value="InterPro"/>
</dbReference>
<protein>
    <recommendedName>
        <fullName evidence="3">Xylanolytic transcriptional activator regulatory domain-containing protein</fullName>
    </recommendedName>
</protein>
<dbReference type="CDD" id="cd12148">
    <property type="entry name" value="fungal_TF_MHR"/>
    <property type="match status" value="1"/>
</dbReference>
<comment type="caution">
    <text evidence="4">The sequence shown here is derived from an EMBL/GenBank/DDBJ whole genome shotgun (WGS) entry which is preliminary data.</text>
</comment>
<sequence>MDASRIRGTAHHWFRLSRQALHAGEYEAKPCLTQLQVFIESQVYWYAVKGVDSLNSALAQAVRCAQALGLDRDYEASSNLQSEIRHRVWWDVCCADTFQSLCLDRQPLLQSYLSKVPLPLNCDDSGLTETSVSPLPLAEPTCSSYRVVLTKAYKVLNRLYAEDGTHLTSYDWISAVDAELVCIINQSPWYMNMSNDKTFAKSREISGYDYIKWQHHVLQNTISMQRLRMHRPFLQTQMRDLCWPKCIDAIEKSFGVYLAIRASDVKNIVQSKKMLVQSFQSFCSVVSVVMFLLIERPKLLQNIQHDIETAIRDLRDLAEANPYLPMAAEGRATLNRLLSAYQAGFHGHNAAAGSLEGINGQALIQDLYEMMGGGLNTRKYLDKIQDTPFDHANPRPIDGRHDHGIRPNTSNDASAFIPNTSTEIMALCPDDSLTLADPYVFPYDNSRNLDLGLHFDVLDWPMEDFEFPARA</sequence>
<dbReference type="InterPro" id="IPR050613">
    <property type="entry name" value="Sec_Metabolite_Reg"/>
</dbReference>
<comment type="subcellular location">
    <subcellularLocation>
        <location evidence="1">Nucleus</location>
    </subcellularLocation>
</comment>
<dbReference type="GO" id="GO:0006351">
    <property type="term" value="P:DNA-templated transcription"/>
    <property type="evidence" value="ECO:0007669"/>
    <property type="project" value="InterPro"/>
</dbReference>
<dbReference type="GO" id="GO:0003677">
    <property type="term" value="F:DNA binding"/>
    <property type="evidence" value="ECO:0007669"/>
    <property type="project" value="InterPro"/>
</dbReference>
<dbReference type="InterPro" id="IPR007219">
    <property type="entry name" value="XnlR_reg_dom"/>
</dbReference>
<feature type="domain" description="Xylanolytic transcriptional activator regulatory" evidence="3">
    <location>
        <begin position="54"/>
        <end position="125"/>
    </location>
</feature>
<gene>
    <name evidence="4" type="ORF">H2200_008467</name>
</gene>
<dbReference type="Pfam" id="PF04082">
    <property type="entry name" value="Fungal_trans"/>
    <property type="match status" value="1"/>
</dbReference>
<name>A0AA38X687_9EURO</name>
<dbReference type="GO" id="GO:0005634">
    <property type="term" value="C:nucleus"/>
    <property type="evidence" value="ECO:0007669"/>
    <property type="project" value="UniProtKB-SubCell"/>
</dbReference>
<evidence type="ECO:0000259" key="3">
    <source>
        <dbReference type="SMART" id="SM00906"/>
    </source>
</evidence>
<dbReference type="EMBL" id="JAPDRK010000012">
    <property type="protein sequence ID" value="KAJ9607394.1"/>
    <property type="molecule type" value="Genomic_DNA"/>
</dbReference>
<dbReference type="AlphaFoldDB" id="A0AA38X687"/>
<evidence type="ECO:0000313" key="4">
    <source>
        <dbReference type="EMBL" id="KAJ9607394.1"/>
    </source>
</evidence>
<keyword evidence="5" id="KW-1185">Reference proteome</keyword>
<accession>A0AA38X687</accession>
<organism evidence="4 5">
    <name type="scientific">Cladophialophora chaetospira</name>
    <dbReference type="NCBI Taxonomy" id="386627"/>
    <lineage>
        <taxon>Eukaryota</taxon>
        <taxon>Fungi</taxon>
        <taxon>Dikarya</taxon>
        <taxon>Ascomycota</taxon>
        <taxon>Pezizomycotina</taxon>
        <taxon>Eurotiomycetes</taxon>
        <taxon>Chaetothyriomycetidae</taxon>
        <taxon>Chaetothyriales</taxon>
        <taxon>Herpotrichiellaceae</taxon>
        <taxon>Cladophialophora</taxon>
    </lineage>
</organism>
<dbReference type="Proteomes" id="UP001172673">
    <property type="component" value="Unassembled WGS sequence"/>
</dbReference>
<evidence type="ECO:0000256" key="2">
    <source>
        <dbReference type="ARBA" id="ARBA00023242"/>
    </source>
</evidence>
<evidence type="ECO:0000256" key="1">
    <source>
        <dbReference type="ARBA" id="ARBA00004123"/>
    </source>
</evidence>
<dbReference type="PANTHER" id="PTHR31001">
    <property type="entry name" value="UNCHARACTERIZED TRANSCRIPTIONAL REGULATORY PROTEIN"/>
    <property type="match status" value="1"/>
</dbReference>
<evidence type="ECO:0000313" key="5">
    <source>
        <dbReference type="Proteomes" id="UP001172673"/>
    </source>
</evidence>
<reference evidence="4" key="1">
    <citation type="submission" date="2022-10" db="EMBL/GenBank/DDBJ databases">
        <title>Culturing micro-colonial fungi from biological soil crusts in the Mojave desert and describing Neophaeococcomyces mojavensis, and introducing the new genera and species Taxawa tesnikishii.</title>
        <authorList>
            <person name="Kurbessoian T."/>
            <person name="Stajich J.E."/>
        </authorList>
    </citation>
    <scope>NUCLEOTIDE SEQUENCE</scope>
    <source>
        <strain evidence="4">TK_41</strain>
    </source>
</reference>
<keyword evidence="2" id="KW-0539">Nucleus</keyword>
<dbReference type="PANTHER" id="PTHR31001:SF76">
    <property type="entry name" value="ZN(2)-C6 FUNGAL-TYPE DOMAIN-CONTAINING PROTEIN"/>
    <property type="match status" value="1"/>
</dbReference>
<proteinExistence type="predicted"/>
<dbReference type="SMART" id="SM00906">
    <property type="entry name" value="Fungal_trans"/>
    <property type="match status" value="1"/>
</dbReference>